<proteinExistence type="predicted"/>
<evidence type="ECO:0000313" key="3">
    <source>
        <dbReference type="Proteomes" id="UP000824120"/>
    </source>
</evidence>
<keyword evidence="3" id="KW-1185">Reference proteome</keyword>
<evidence type="ECO:0000313" key="2">
    <source>
        <dbReference type="EMBL" id="KAG5578131.1"/>
    </source>
</evidence>
<dbReference type="Proteomes" id="UP000824120">
    <property type="component" value="Chromosome 11"/>
</dbReference>
<sequence length="123" mass="14140">MEHHLGKLYVHFESMHIEDEKRVKSAAPKVKSLSNFVENHEASSSNLRGDKNTRCPFGVTQWFGLETSMLEVSSSKPPASESKGSGRKMEPLEVIRPEYSRRRKVCTLQKIKNDRLIRKRPNC</sequence>
<dbReference type="AlphaFoldDB" id="A0A9J5WQ91"/>
<protein>
    <submittedName>
        <fullName evidence="2">Uncharacterized protein</fullName>
    </submittedName>
</protein>
<name>A0A9J5WQ91_SOLCO</name>
<comment type="caution">
    <text evidence="2">The sequence shown here is derived from an EMBL/GenBank/DDBJ whole genome shotgun (WGS) entry which is preliminary data.</text>
</comment>
<dbReference type="EMBL" id="JACXVP010000011">
    <property type="protein sequence ID" value="KAG5578131.1"/>
    <property type="molecule type" value="Genomic_DNA"/>
</dbReference>
<feature type="region of interest" description="Disordered" evidence="1">
    <location>
        <begin position="73"/>
        <end position="94"/>
    </location>
</feature>
<organism evidence="2 3">
    <name type="scientific">Solanum commersonii</name>
    <name type="common">Commerson's wild potato</name>
    <name type="synonym">Commerson's nightshade</name>
    <dbReference type="NCBI Taxonomy" id="4109"/>
    <lineage>
        <taxon>Eukaryota</taxon>
        <taxon>Viridiplantae</taxon>
        <taxon>Streptophyta</taxon>
        <taxon>Embryophyta</taxon>
        <taxon>Tracheophyta</taxon>
        <taxon>Spermatophyta</taxon>
        <taxon>Magnoliopsida</taxon>
        <taxon>eudicotyledons</taxon>
        <taxon>Gunneridae</taxon>
        <taxon>Pentapetalae</taxon>
        <taxon>asterids</taxon>
        <taxon>lamiids</taxon>
        <taxon>Solanales</taxon>
        <taxon>Solanaceae</taxon>
        <taxon>Solanoideae</taxon>
        <taxon>Solaneae</taxon>
        <taxon>Solanum</taxon>
    </lineage>
</organism>
<accession>A0A9J5WQ91</accession>
<evidence type="ECO:0000256" key="1">
    <source>
        <dbReference type="SAM" id="MobiDB-lite"/>
    </source>
</evidence>
<reference evidence="2 3" key="1">
    <citation type="submission" date="2020-09" db="EMBL/GenBank/DDBJ databases">
        <title>De no assembly of potato wild relative species, Solanum commersonii.</title>
        <authorList>
            <person name="Cho K."/>
        </authorList>
    </citation>
    <scope>NUCLEOTIDE SEQUENCE [LARGE SCALE GENOMIC DNA]</scope>
    <source>
        <strain evidence="2">LZ3.2</strain>
        <tissue evidence="2">Leaf</tissue>
    </source>
</reference>
<gene>
    <name evidence="2" type="ORF">H5410_058265</name>
</gene>